<evidence type="ECO:0000313" key="5">
    <source>
        <dbReference type="EMBL" id="KAK7203765.1"/>
    </source>
</evidence>
<dbReference type="GeneID" id="90040043"/>
<evidence type="ECO:0000259" key="4">
    <source>
        <dbReference type="Pfam" id="PF20981"/>
    </source>
</evidence>
<dbReference type="CDD" id="cd13777">
    <property type="entry name" value="Aar2_N"/>
    <property type="match status" value="1"/>
</dbReference>
<dbReference type="RefSeq" id="XP_064766798.1">
    <property type="nucleotide sequence ID" value="XM_064914531.1"/>
</dbReference>
<feature type="compositionally biased region" description="Acidic residues" evidence="2">
    <location>
        <begin position="74"/>
        <end position="91"/>
    </location>
</feature>
<organism evidence="5 6">
    <name type="scientific">Myxozyma melibiosi</name>
    <dbReference type="NCBI Taxonomy" id="54550"/>
    <lineage>
        <taxon>Eukaryota</taxon>
        <taxon>Fungi</taxon>
        <taxon>Dikarya</taxon>
        <taxon>Ascomycota</taxon>
        <taxon>Saccharomycotina</taxon>
        <taxon>Lipomycetes</taxon>
        <taxon>Lipomycetales</taxon>
        <taxon>Lipomycetaceae</taxon>
        <taxon>Myxozyma</taxon>
    </lineage>
</organism>
<accession>A0ABR1F1T3</accession>
<dbReference type="PANTHER" id="PTHR12689">
    <property type="entry name" value="A1 CISTRON SPLICING FACTOR AAR2-RELATED"/>
    <property type="match status" value="1"/>
</dbReference>
<dbReference type="CDD" id="cd13778">
    <property type="entry name" value="Aar2_C"/>
    <property type="match status" value="1"/>
</dbReference>
<protein>
    <submittedName>
        <fullName evidence="5">A1 cistron-splicing factor</fullName>
    </submittedName>
</protein>
<feature type="region of interest" description="Disordered" evidence="2">
    <location>
        <begin position="444"/>
        <end position="477"/>
    </location>
</feature>
<name>A0ABR1F1T3_9ASCO</name>
<sequence>MNQQHPPKTTLILHNVPDKCLLGIDLQFFTSTLDFNGIKVIPAGVHVLHWSPPTPSAATSGILPARRIRRLPDDEQEEAAVADQTPADDDGVPLNSKFAPGETVMSNMNLRMAKFFEAKEGRVIQMAWKDEVEEFVESDQDLSGRDLIDLYSHLLPYPDSTPPYSDLTSLLTPELLSTFLPLSYVESNVPISSITASSADSILLNQAIAKASSTSSSSSSSKRASSTDEDRESFRFLAFDLKRQRTWPEGATGRQITAAALDRSWFLNDLISRERDGNYNAIVAELQLCFLLLVLLANYAAAEQWKRLLDLLCSSQSALYTHASLYLSLLATLEAQFQCVPEVYFTDLLGAQFVRRQLRALRKSIADPDSYPPPSLPSSTRSTLLTHLSQISSTLSDKFALDIESSHTRASARKRRQKESTLAALSGGYSSASFANGFESVHHYGSDSEDYDDDGEGEDAMGKIGAEYDSDDVDEERGEFAPVVVEL</sequence>
<dbReference type="InterPro" id="IPR033647">
    <property type="entry name" value="Aar2_N"/>
</dbReference>
<evidence type="ECO:0000313" key="6">
    <source>
        <dbReference type="Proteomes" id="UP001498771"/>
    </source>
</evidence>
<dbReference type="Pfam" id="PF05282">
    <property type="entry name" value="AAR2"/>
    <property type="match status" value="1"/>
</dbReference>
<comment type="similarity">
    <text evidence="1">Belongs to the AAR2 family.</text>
</comment>
<evidence type="ECO:0000259" key="3">
    <source>
        <dbReference type="Pfam" id="PF05282"/>
    </source>
</evidence>
<evidence type="ECO:0000256" key="2">
    <source>
        <dbReference type="SAM" id="MobiDB-lite"/>
    </source>
</evidence>
<feature type="compositionally biased region" description="Acidic residues" evidence="2">
    <location>
        <begin position="447"/>
        <end position="459"/>
    </location>
</feature>
<dbReference type="Gene3D" id="2.60.34.20">
    <property type="match status" value="1"/>
</dbReference>
<reference evidence="5 6" key="1">
    <citation type="submission" date="2024-03" db="EMBL/GenBank/DDBJ databases">
        <title>Genome-scale model development and genomic sequencing of the oleaginous clade Lipomyces.</title>
        <authorList>
            <consortium name="Lawrence Berkeley National Laboratory"/>
            <person name="Czajka J.J."/>
            <person name="Han Y."/>
            <person name="Kim J."/>
            <person name="Mondo S.J."/>
            <person name="Hofstad B.A."/>
            <person name="Robles A."/>
            <person name="Haridas S."/>
            <person name="Riley R."/>
            <person name="LaButti K."/>
            <person name="Pangilinan J."/>
            <person name="Andreopoulos W."/>
            <person name="Lipzen A."/>
            <person name="Yan J."/>
            <person name="Wang M."/>
            <person name="Ng V."/>
            <person name="Grigoriev I.V."/>
            <person name="Spatafora J.W."/>
            <person name="Magnuson J.K."/>
            <person name="Baker S.E."/>
            <person name="Pomraning K.R."/>
        </authorList>
    </citation>
    <scope>NUCLEOTIDE SEQUENCE [LARGE SCALE GENOMIC DNA]</scope>
    <source>
        <strain evidence="5 6">Phaff 52-87</strain>
    </source>
</reference>
<feature type="domain" description="AAR2 N-terminal" evidence="4">
    <location>
        <begin position="8"/>
        <end position="181"/>
    </location>
</feature>
<dbReference type="Proteomes" id="UP001498771">
    <property type="component" value="Unassembled WGS sequence"/>
</dbReference>
<gene>
    <name evidence="5" type="ORF">BZA70DRAFT_296619</name>
</gene>
<dbReference type="Gene3D" id="1.25.40.550">
    <property type="entry name" value="Aar2, C-terminal domain-like"/>
    <property type="match status" value="1"/>
</dbReference>
<dbReference type="EMBL" id="JBBJBU010000010">
    <property type="protein sequence ID" value="KAK7203765.1"/>
    <property type="molecule type" value="Genomic_DNA"/>
</dbReference>
<proteinExistence type="inferred from homology"/>
<dbReference type="PANTHER" id="PTHR12689:SF4">
    <property type="entry name" value="PROTEIN AAR2 HOMOLOG"/>
    <property type="match status" value="1"/>
</dbReference>
<feature type="region of interest" description="Disordered" evidence="2">
    <location>
        <begin position="74"/>
        <end position="94"/>
    </location>
</feature>
<dbReference type="InterPro" id="IPR033648">
    <property type="entry name" value="AAR2_C"/>
</dbReference>
<dbReference type="InterPro" id="IPR038514">
    <property type="entry name" value="AAR2_C_sf"/>
</dbReference>
<feature type="compositionally biased region" description="Acidic residues" evidence="2">
    <location>
        <begin position="468"/>
        <end position="477"/>
    </location>
</feature>
<keyword evidence="6" id="KW-1185">Reference proteome</keyword>
<evidence type="ECO:0000256" key="1">
    <source>
        <dbReference type="ARBA" id="ARBA00006281"/>
    </source>
</evidence>
<comment type="caution">
    <text evidence="5">The sequence shown here is derived from an EMBL/GenBank/DDBJ whole genome shotgun (WGS) entry which is preliminary data.</text>
</comment>
<dbReference type="Pfam" id="PF20981">
    <property type="entry name" value="AAR2_1st"/>
    <property type="match status" value="1"/>
</dbReference>
<feature type="domain" description="AAR2 C-terminal" evidence="3">
    <location>
        <begin position="242"/>
        <end position="403"/>
    </location>
</feature>
<dbReference type="InterPro" id="IPR007946">
    <property type="entry name" value="AAR2"/>
</dbReference>
<dbReference type="InterPro" id="IPR038516">
    <property type="entry name" value="AAR2_N_sf"/>
</dbReference>